<evidence type="ECO:0000313" key="3">
    <source>
        <dbReference type="Proteomes" id="UP000299102"/>
    </source>
</evidence>
<accession>A0A4C1VJY6</accession>
<reference evidence="2 3" key="1">
    <citation type="journal article" date="2019" name="Commun. Biol.">
        <title>The bagworm genome reveals a unique fibroin gene that provides high tensile strength.</title>
        <authorList>
            <person name="Kono N."/>
            <person name="Nakamura H."/>
            <person name="Ohtoshi R."/>
            <person name="Tomita M."/>
            <person name="Numata K."/>
            <person name="Arakawa K."/>
        </authorList>
    </citation>
    <scope>NUCLEOTIDE SEQUENCE [LARGE SCALE GENOMIC DNA]</scope>
</reference>
<feature type="region of interest" description="Disordered" evidence="1">
    <location>
        <begin position="1"/>
        <end position="51"/>
    </location>
</feature>
<gene>
    <name evidence="2" type="ORF">EVAR_13065_1</name>
</gene>
<dbReference type="Proteomes" id="UP000299102">
    <property type="component" value="Unassembled WGS sequence"/>
</dbReference>
<name>A0A4C1VJY6_EUMVA</name>
<feature type="compositionally biased region" description="Basic and acidic residues" evidence="1">
    <location>
        <begin position="11"/>
        <end position="27"/>
    </location>
</feature>
<evidence type="ECO:0000313" key="2">
    <source>
        <dbReference type="EMBL" id="GBP38025.1"/>
    </source>
</evidence>
<evidence type="ECO:0000256" key="1">
    <source>
        <dbReference type="SAM" id="MobiDB-lite"/>
    </source>
</evidence>
<sequence>MKVTNTKRGSRLADQKSDRRRHFDVPARRAPAKARAADGGAGPRRPSGGPLAKLCHQIFKRVNFFEEGEKAIRRKRRPGPWFRRRQLAY</sequence>
<proteinExistence type="predicted"/>
<keyword evidence="3" id="KW-1185">Reference proteome</keyword>
<dbReference type="AlphaFoldDB" id="A0A4C1VJY6"/>
<dbReference type="EMBL" id="BGZK01000342">
    <property type="protein sequence ID" value="GBP38025.1"/>
    <property type="molecule type" value="Genomic_DNA"/>
</dbReference>
<feature type="compositionally biased region" description="Low complexity" evidence="1">
    <location>
        <begin position="33"/>
        <end position="51"/>
    </location>
</feature>
<comment type="caution">
    <text evidence="2">The sequence shown here is derived from an EMBL/GenBank/DDBJ whole genome shotgun (WGS) entry which is preliminary data.</text>
</comment>
<organism evidence="2 3">
    <name type="scientific">Eumeta variegata</name>
    <name type="common">Bagworm moth</name>
    <name type="synonym">Eumeta japonica</name>
    <dbReference type="NCBI Taxonomy" id="151549"/>
    <lineage>
        <taxon>Eukaryota</taxon>
        <taxon>Metazoa</taxon>
        <taxon>Ecdysozoa</taxon>
        <taxon>Arthropoda</taxon>
        <taxon>Hexapoda</taxon>
        <taxon>Insecta</taxon>
        <taxon>Pterygota</taxon>
        <taxon>Neoptera</taxon>
        <taxon>Endopterygota</taxon>
        <taxon>Lepidoptera</taxon>
        <taxon>Glossata</taxon>
        <taxon>Ditrysia</taxon>
        <taxon>Tineoidea</taxon>
        <taxon>Psychidae</taxon>
        <taxon>Oiketicinae</taxon>
        <taxon>Eumeta</taxon>
    </lineage>
</organism>
<protein>
    <submittedName>
        <fullName evidence="2">Uncharacterized protein</fullName>
    </submittedName>
</protein>